<evidence type="ECO:0000256" key="1">
    <source>
        <dbReference type="SAM" id="MobiDB-lite"/>
    </source>
</evidence>
<feature type="compositionally biased region" description="Basic and acidic residues" evidence="1">
    <location>
        <begin position="122"/>
        <end position="135"/>
    </location>
</feature>
<gene>
    <name evidence="2" type="ORF">CMC5_064820</name>
</gene>
<evidence type="ECO:0000313" key="2">
    <source>
        <dbReference type="EMBL" id="AKT42259.1"/>
    </source>
</evidence>
<feature type="region of interest" description="Disordered" evidence="1">
    <location>
        <begin position="256"/>
        <end position="290"/>
    </location>
</feature>
<reference evidence="2 3" key="1">
    <citation type="submission" date="2015-07" db="EMBL/GenBank/DDBJ databases">
        <title>Genome analysis of myxobacterium Chondromyces crocatus Cm c5 reveals a high potential for natural compound synthesis and the genetic basis for the loss of fruiting body formation.</title>
        <authorList>
            <person name="Zaburannyi N."/>
            <person name="Bunk B."/>
            <person name="Maier J."/>
            <person name="Overmann J."/>
            <person name="Mueller R."/>
        </authorList>
    </citation>
    <scope>NUCLEOTIDE SEQUENCE [LARGE SCALE GENOMIC DNA]</scope>
    <source>
        <strain evidence="2 3">Cm c5</strain>
    </source>
</reference>
<proteinExistence type="predicted"/>
<feature type="compositionally biased region" description="Basic and acidic residues" evidence="1">
    <location>
        <begin position="262"/>
        <end position="273"/>
    </location>
</feature>
<feature type="region of interest" description="Disordered" evidence="1">
    <location>
        <begin position="1"/>
        <end position="217"/>
    </location>
</feature>
<dbReference type="EMBL" id="CP012159">
    <property type="protein sequence ID" value="AKT42259.1"/>
    <property type="molecule type" value="Genomic_DNA"/>
</dbReference>
<organism evidence="2 3">
    <name type="scientific">Chondromyces crocatus</name>
    <dbReference type="NCBI Taxonomy" id="52"/>
    <lineage>
        <taxon>Bacteria</taxon>
        <taxon>Pseudomonadati</taxon>
        <taxon>Myxococcota</taxon>
        <taxon>Polyangia</taxon>
        <taxon>Polyangiales</taxon>
        <taxon>Polyangiaceae</taxon>
        <taxon>Chondromyces</taxon>
    </lineage>
</organism>
<evidence type="ECO:0000313" key="3">
    <source>
        <dbReference type="Proteomes" id="UP000067626"/>
    </source>
</evidence>
<name>A0A0K1EN30_CHOCO</name>
<dbReference type="Proteomes" id="UP000067626">
    <property type="component" value="Chromosome"/>
</dbReference>
<protein>
    <submittedName>
        <fullName evidence="2">Uncharacterized protein</fullName>
    </submittedName>
</protein>
<accession>A0A0K1EN30</accession>
<feature type="compositionally biased region" description="Basic and acidic residues" evidence="1">
    <location>
        <begin position="146"/>
        <end position="166"/>
    </location>
</feature>
<dbReference type="AlphaFoldDB" id="A0A0K1EN30"/>
<sequence>MKPRKTERTTPATDAAEGASDSAPADGSTSRRPSTKRSERPPRKAPATRRARAKKSESLLGEEAPSRARKSRRSSGGRGTARPGDTAPESMASEPTTEPKEATTKARPRARTRKARPQGATEGRRTSDARSELPRRAPAAKRAERRPKERVTAETSSRDADGERPGRNASRTSSPAEPTRRTRPRRTRAKAEARPSSPASPEAASSKSVPARGPTPDLLIQAVRGAVRARRRAQARRWQLGDLVLGALQVLANHLTPALHPRPPDVPRRRAGDAPRTSRTGPRARSAGRS</sequence>
<feature type="compositionally biased region" description="Low complexity" evidence="1">
    <location>
        <begin position="194"/>
        <end position="208"/>
    </location>
</feature>
<keyword evidence="3" id="KW-1185">Reference proteome</keyword>
<dbReference type="KEGG" id="ccro:CMC5_064820"/>
<feature type="compositionally biased region" description="Basic residues" evidence="1">
    <location>
        <begin position="106"/>
        <end position="116"/>
    </location>
</feature>